<evidence type="ECO:0000313" key="1">
    <source>
        <dbReference type="EMBL" id="BAH32765.1"/>
    </source>
</evidence>
<accession>C0ZWN0</accession>
<dbReference type="RefSeq" id="WP_020907026.1">
    <property type="nucleotide sequence ID" value="NC_012490.1"/>
</dbReference>
<dbReference type="Proteomes" id="UP000002204">
    <property type="component" value="Chromosome"/>
</dbReference>
<evidence type="ECO:0000313" key="2">
    <source>
        <dbReference type="Proteomes" id="UP000002204"/>
    </source>
</evidence>
<reference evidence="2" key="1">
    <citation type="submission" date="2005-03" db="EMBL/GenBank/DDBJ databases">
        <title>Comparison of the complete genome sequences of Rhodococcus erythropolis PR4 and Rhodococcus opacus B4.</title>
        <authorList>
            <person name="Takarada H."/>
            <person name="Sekine M."/>
            <person name="Hosoyama A."/>
            <person name="Yamada R."/>
            <person name="Fujisawa T."/>
            <person name="Omata S."/>
            <person name="Shimizu A."/>
            <person name="Tsukatani N."/>
            <person name="Tanikawa S."/>
            <person name="Fujita N."/>
            <person name="Harayama S."/>
        </authorList>
    </citation>
    <scope>NUCLEOTIDE SEQUENCE [LARGE SCALE GENOMIC DNA]</scope>
    <source>
        <strain evidence="2">PR4 / NBRC 100887</strain>
    </source>
</reference>
<protein>
    <submittedName>
        <fullName evidence="1">Uncharacterized protein</fullName>
    </submittedName>
</protein>
<dbReference type="AlphaFoldDB" id="C0ZWN0"/>
<reference evidence="1 2" key="2">
    <citation type="journal article" date="2006" name="Environ. Microbiol.">
        <title>Sequence analysis of three plasmids harboured in Rhodococcus erythropolis strain PR4.</title>
        <authorList>
            <person name="Sekine M."/>
            <person name="Tanikawa S."/>
            <person name="Omata S."/>
            <person name="Saito M."/>
            <person name="Fujisawa T."/>
            <person name="Tsukatani N."/>
            <person name="Tajima T."/>
            <person name="Sekigawa T."/>
            <person name="Kosugi H."/>
            <person name="Matsuo Y."/>
            <person name="Nishiko R."/>
            <person name="Imamura K."/>
            <person name="Ito M."/>
            <person name="Narita H."/>
            <person name="Tago S."/>
            <person name="Fujita N."/>
            <person name="Harayama S."/>
        </authorList>
    </citation>
    <scope>NUCLEOTIDE SEQUENCE [LARGE SCALE GENOMIC DNA]</scope>
    <source>
        <strain evidence="2">PR4 / NBRC 100887</strain>
    </source>
</reference>
<name>C0ZWN0_RHOE4</name>
<dbReference type="EMBL" id="AP008957">
    <property type="protein sequence ID" value="BAH32765.1"/>
    <property type="molecule type" value="Genomic_DNA"/>
</dbReference>
<proteinExistence type="predicted"/>
<sequence length="86" mass="9368">MEVVKVKVAPVASLGGQLNTLEALRDRLAGAIDATTSARDVAMLSSRLMDVMKLIGEQDAVPKSRTPLDELHERRETKLRGRLVDG</sequence>
<dbReference type="HOGENOM" id="CLU_2495811_0_0_11"/>
<dbReference type="KEGG" id="rer:RER_20570"/>
<organism evidence="1 2">
    <name type="scientific">Rhodococcus erythropolis (strain PR4 / NBRC 100887)</name>
    <dbReference type="NCBI Taxonomy" id="234621"/>
    <lineage>
        <taxon>Bacteria</taxon>
        <taxon>Bacillati</taxon>
        <taxon>Actinomycetota</taxon>
        <taxon>Actinomycetes</taxon>
        <taxon>Mycobacteriales</taxon>
        <taxon>Nocardiaceae</taxon>
        <taxon>Rhodococcus</taxon>
        <taxon>Rhodococcus erythropolis group</taxon>
    </lineage>
</organism>
<gene>
    <name evidence="1" type="ordered locus">RER_20570</name>
</gene>